<gene>
    <name evidence="3" type="ORF">B0A54_10643</name>
</gene>
<dbReference type="AlphaFoldDB" id="A0A4U0USE1"/>
<dbReference type="STRING" id="329885.A0A4U0USE1"/>
<dbReference type="Pfam" id="PF23155">
    <property type="entry name" value="DUF7053"/>
    <property type="match status" value="1"/>
</dbReference>
<organism evidence="3 4">
    <name type="scientific">Friedmanniomyces endolithicus</name>
    <dbReference type="NCBI Taxonomy" id="329885"/>
    <lineage>
        <taxon>Eukaryota</taxon>
        <taxon>Fungi</taxon>
        <taxon>Dikarya</taxon>
        <taxon>Ascomycota</taxon>
        <taxon>Pezizomycotina</taxon>
        <taxon>Dothideomycetes</taxon>
        <taxon>Dothideomycetidae</taxon>
        <taxon>Mycosphaerellales</taxon>
        <taxon>Teratosphaeriaceae</taxon>
        <taxon>Friedmanniomyces</taxon>
    </lineage>
</organism>
<dbReference type="InterPro" id="IPR055481">
    <property type="entry name" value="DUF7053"/>
</dbReference>
<sequence>MSRRSFITNITPLPPSITRDTALALLHDHNAMIELNPLVVRHTPTTAPPNATVEEQLKCKWILITDTINYLPGGAAKSEMSYKAGFYDLPYGIQTHCFAPGGVDLKAIWRVGGNMYGEPPEAPELGIAKPSSGLYLREDVEVKCNIFLSSFVKKNLKKSHATLVKDLLNKHSEPVPTMPAPLLVPSSPVDSIGSIPSFRPMTPPTPDSLHHDTTPTVSSLPMSRQLTNSTQLSQPTQEEPCSCGLGGHEVMCPNYRYGAPPPRKASPAPQVNLQMSSQPFMDMRWPPQADRAPAALSGAYSPVGAHPESKCNCHDGDHVRTCQYYEMPHARKAAVRLPTQQAKGNSHGRLVWKLPPGSSPSVAFRSPQLFGEQAELPGDTVYSERDEDWADDETLISELDNTEMAYWRTGDMKQAPGDAGWI</sequence>
<reference evidence="3 4" key="1">
    <citation type="submission" date="2017-03" db="EMBL/GenBank/DDBJ databases">
        <title>Genomes of endolithic fungi from Antarctica.</title>
        <authorList>
            <person name="Coleine C."/>
            <person name="Masonjones S."/>
            <person name="Stajich J.E."/>
        </authorList>
    </citation>
    <scope>NUCLEOTIDE SEQUENCE [LARGE SCALE GENOMIC DNA]</scope>
    <source>
        <strain evidence="3 4">CCFEE 5311</strain>
    </source>
</reference>
<dbReference type="PANTHER" id="PTHR38117">
    <property type="entry name" value="NACHT AND WD40 DOMAIN PROTEIN"/>
    <property type="match status" value="1"/>
</dbReference>
<evidence type="ECO:0000313" key="3">
    <source>
        <dbReference type="EMBL" id="TKA38352.1"/>
    </source>
</evidence>
<evidence type="ECO:0000313" key="4">
    <source>
        <dbReference type="Proteomes" id="UP000310066"/>
    </source>
</evidence>
<accession>A0A4U0USE1</accession>
<comment type="caution">
    <text evidence="3">The sequence shown here is derived from an EMBL/GenBank/DDBJ whole genome shotgun (WGS) entry which is preliminary data.</text>
</comment>
<dbReference type="PANTHER" id="PTHR38117:SF2">
    <property type="entry name" value="NACHT AND WD40 DOMAIN PROTEIN"/>
    <property type="match status" value="1"/>
</dbReference>
<feature type="domain" description="DUF7053" evidence="2">
    <location>
        <begin position="3"/>
        <end position="171"/>
    </location>
</feature>
<proteinExistence type="predicted"/>
<name>A0A4U0USE1_9PEZI</name>
<dbReference type="Proteomes" id="UP000310066">
    <property type="component" value="Unassembled WGS sequence"/>
</dbReference>
<protein>
    <recommendedName>
        <fullName evidence="2">DUF7053 domain-containing protein</fullName>
    </recommendedName>
</protein>
<dbReference type="OrthoDB" id="3246050at2759"/>
<dbReference type="EMBL" id="NAJP01000045">
    <property type="protein sequence ID" value="TKA38352.1"/>
    <property type="molecule type" value="Genomic_DNA"/>
</dbReference>
<evidence type="ECO:0000259" key="2">
    <source>
        <dbReference type="Pfam" id="PF23155"/>
    </source>
</evidence>
<evidence type="ECO:0000256" key="1">
    <source>
        <dbReference type="SAM" id="MobiDB-lite"/>
    </source>
</evidence>
<feature type="region of interest" description="Disordered" evidence="1">
    <location>
        <begin position="202"/>
        <end position="221"/>
    </location>
</feature>